<evidence type="ECO:0000313" key="2">
    <source>
        <dbReference type="Proteomes" id="UP000186156"/>
    </source>
</evidence>
<dbReference type="EMBL" id="FTOO01000001">
    <property type="protein sequence ID" value="SIS50492.1"/>
    <property type="molecule type" value="Genomic_DNA"/>
</dbReference>
<dbReference type="Proteomes" id="UP000186156">
    <property type="component" value="Unassembled WGS sequence"/>
</dbReference>
<dbReference type="AlphaFoldDB" id="A0A1N7JMA1"/>
<sequence length="114" mass="12357">MQQGMEGSEAWTRCLAAVREAADIAATFDGRLSHEPIDQGVRLAFAHPGRPARHVRITLWQRDGGIRIVLQAETDASTEDAVYDGPASPTSAMQATLAAIGRWYGDEVRRLAAP</sequence>
<name>A0A1N7JMA1_9BACL</name>
<dbReference type="OrthoDB" id="2376094at2"/>
<reference evidence="2" key="1">
    <citation type="submission" date="2017-01" db="EMBL/GenBank/DDBJ databases">
        <authorList>
            <person name="Varghese N."/>
            <person name="Submissions S."/>
        </authorList>
    </citation>
    <scope>NUCLEOTIDE SEQUENCE [LARGE SCALE GENOMIC DNA]</scope>
    <source>
        <strain evidence="2">DSM 16176</strain>
    </source>
</reference>
<protein>
    <submittedName>
        <fullName evidence="1">Uncharacterized protein</fullName>
    </submittedName>
</protein>
<proteinExistence type="predicted"/>
<organism evidence="1 2">
    <name type="scientific">Alicyclobacillus vulcanalis</name>
    <dbReference type="NCBI Taxonomy" id="252246"/>
    <lineage>
        <taxon>Bacteria</taxon>
        <taxon>Bacillati</taxon>
        <taxon>Bacillota</taxon>
        <taxon>Bacilli</taxon>
        <taxon>Bacillales</taxon>
        <taxon>Alicyclobacillaceae</taxon>
        <taxon>Alicyclobacillus</taxon>
    </lineage>
</organism>
<gene>
    <name evidence="1" type="ORF">SAMN05421799_10171</name>
</gene>
<accession>A0A1N7JMA1</accession>
<evidence type="ECO:0000313" key="1">
    <source>
        <dbReference type="EMBL" id="SIS50492.1"/>
    </source>
</evidence>
<dbReference type="RefSeq" id="WP_076343967.1">
    <property type="nucleotide sequence ID" value="NZ_FTOO01000001.1"/>
</dbReference>
<keyword evidence="2" id="KW-1185">Reference proteome</keyword>